<keyword evidence="1" id="KW-1133">Transmembrane helix</keyword>
<feature type="transmembrane region" description="Helical" evidence="1">
    <location>
        <begin position="33"/>
        <end position="50"/>
    </location>
</feature>
<dbReference type="GO" id="GO:0016020">
    <property type="term" value="C:membrane"/>
    <property type="evidence" value="ECO:0007669"/>
    <property type="project" value="InterPro"/>
</dbReference>
<accession>A0A6G8FKH5</accession>
<dbReference type="KEGG" id="lins:G7067_11390"/>
<dbReference type="AlphaFoldDB" id="A0A6G8FKH5"/>
<dbReference type="Gene3D" id="1.20.120.1220">
    <property type="match status" value="1"/>
</dbReference>
<dbReference type="EMBL" id="CP049934">
    <property type="protein sequence ID" value="QIM16867.1"/>
    <property type="molecule type" value="Genomic_DNA"/>
</dbReference>
<keyword evidence="1" id="KW-0812">Transmembrane</keyword>
<organism evidence="4 5">
    <name type="scientific">Leucobacter insecticola</name>
    <dbReference type="NCBI Taxonomy" id="2714934"/>
    <lineage>
        <taxon>Bacteria</taxon>
        <taxon>Bacillati</taxon>
        <taxon>Actinomycetota</taxon>
        <taxon>Actinomycetes</taxon>
        <taxon>Micrococcales</taxon>
        <taxon>Microbacteriaceae</taxon>
        <taxon>Leucobacter</taxon>
    </lineage>
</organism>
<dbReference type="RefSeq" id="WP_166324423.1">
    <property type="nucleotide sequence ID" value="NZ_CP049934.1"/>
</dbReference>
<evidence type="ECO:0000256" key="2">
    <source>
        <dbReference type="SAM" id="SignalP"/>
    </source>
</evidence>
<dbReference type="GO" id="GO:0004190">
    <property type="term" value="F:aspartic-type endopeptidase activity"/>
    <property type="evidence" value="ECO:0007669"/>
    <property type="project" value="InterPro"/>
</dbReference>
<dbReference type="InterPro" id="IPR000045">
    <property type="entry name" value="Prepilin_IV_endopep_pep"/>
</dbReference>
<feature type="transmembrane region" description="Helical" evidence="1">
    <location>
        <begin position="57"/>
        <end position="78"/>
    </location>
</feature>
<protein>
    <submittedName>
        <fullName evidence="4">Prepilin peptidase</fullName>
    </submittedName>
</protein>
<feature type="domain" description="Prepilin type IV endopeptidase peptidase" evidence="3">
    <location>
        <begin position="18"/>
        <end position="115"/>
    </location>
</feature>
<keyword evidence="2" id="KW-0732">Signal</keyword>
<reference evidence="4 5" key="1">
    <citation type="submission" date="2020-03" db="EMBL/GenBank/DDBJ databases">
        <title>Leucobacter sp. nov., isolated from beetles.</title>
        <authorList>
            <person name="Hyun D.-W."/>
            <person name="Bae J.-W."/>
        </authorList>
    </citation>
    <scope>NUCLEOTIDE SEQUENCE [LARGE SCALE GENOMIC DNA]</scope>
    <source>
        <strain evidence="4 5">HDW9B</strain>
    </source>
</reference>
<evidence type="ECO:0000259" key="3">
    <source>
        <dbReference type="Pfam" id="PF01478"/>
    </source>
</evidence>
<feature type="transmembrane region" description="Helical" evidence="1">
    <location>
        <begin position="142"/>
        <end position="165"/>
    </location>
</feature>
<proteinExistence type="predicted"/>
<keyword evidence="1" id="KW-0472">Membrane</keyword>
<sequence length="170" mass="17551">MTLANLFQWAALLWAAGASAALAVSDVRWRRIPNRIVLPAAFGIAVLLALTQNERRLLVAVCGGAALAAAHLVLAVAGGLGGGDVKLALFIGIPLGYFGGWGAVLLGGALGWVFAGVGAAVQAGLRSRMRRCRRTPEPRARGLPFAPFLLAGSWPVILGCVLATYPSLKG</sequence>
<feature type="signal peptide" evidence="2">
    <location>
        <begin position="1"/>
        <end position="20"/>
    </location>
</feature>
<evidence type="ECO:0000313" key="5">
    <source>
        <dbReference type="Proteomes" id="UP000501387"/>
    </source>
</evidence>
<dbReference type="Pfam" id="PF01478">
    <property type="entry name" value="Peptidase_A24"/>
    <property type="match status" value="1"/>
</dbReference>
<keyword evidence="5" id="KW-1185">Reference proteome</keyword>
<feature type="transmembrane region" description="Helical" evidence="1">
    <location>
        <begin position="98"/>
        <end position="121"/>
    </location>
</feature>
<evidence type="ECO:0000256" key="1">
    <source>
        <dbReference type="SAM" id="Phobius"/>
    </source>
</evidence>
<gene>
    <name evidence="4" type="ORF">G7067_11390</name>
</gene>
<name>A0A6G8FKH5_9MICO</name>
<feature type="chain" id="PRO_5038700183" evidence="2">
    <location>
        <begin position="21"/>
        <end position="170"/>
    </location>
</feature>
<dbReference type="Proteomes" id="UP000501387">
    <property type="component" value="Chromosome"/>
</dbReference>
<evidence type="ECO:0000313" key="4">
    <source>
        <dbReference type="EMBL" id="QIM16867.1"/>
    </source>
</evidence>